<name>A0ABV2WR52_9NOCA</name>
<keyword evidence="2" id="KW-0805">Transcription regulation</keyword>
<dbReference type="PROSITE" id="PS50977">
    <property type="entry name" value="HTH_TETR_2"/>
    <property type="match status" value="1"/>
</dbReference>
<feature type="DNA-binding region" description="H-T-H motif" evidence="5">
    <location>
        <begin position="33"/>
        <end position="52"/>
    </location>
</feature>
<dbReference type="EMBL" id="JBEYBF010000009">
    <property type="protein sequence ID" value="MEU1953337.1"/>
    <property type="molecule type" value="Genomic_DNA"/>
</dbReference>
<dbReference type="InterPro" id="IPR023772">
    <property type="entry name" value="DNA-bd_HTH_TetR-type_CS"/>
</dbReference>
<keyword evidence="1" id="KW-0678">Repressor</keyword>
<dbReference type="Pfam" id="PF13977">
    <property type="entry name" value="TetR_C_6"/>
    <property type="match status" value="1"/>
</dbReference>
<dbReference type="PROSITE" id="PS01081">
    <property type="entry name" value="HTH_TETR_1"/>
    <property type="match status" value="1"/>
</dbReference>
<dbReference type="InterPro" id="IPR039538">
    <property type="entry name" value="BetI_C"/>
</dbReference>
<comment type="caution">
    <text evidence="7">The sequence shown here is derived from an EMBL/GenBank/DDBJ whole genome shotgun (WGS) entry which is preliminary data.</text>
</comment>
<dbReference type="PANTHER" id="PTHR30055:SF229">
    <property type="entry name" value="HTH-TYPE TRANSCRIPTIONAL REPRESSOR RV1474C"/>
    <property type="match status" value="1"/>
</dbReference>
<evidence type="ECO:0000256" key="3">
    <source>
        <dbReference type="ARBA" id="ARBA00023125"/>
    </source>
</evidence>
<gene>
    <name evidence="7" type="ORF">ABZ510_15855</name>
</gene>
<dbReference type="Proteomes" id="UP001550628">
    <property type="component" value="Unassembled WGS sequence"/>
</dbReference>
<keyword evidence="4" id="KW-0804">Transcription</keyword>
<keyword evidence="8" id="KW-1185">Reference proteome</keyword>
<sequence>MPRVSDEHLERRRRQILDAARICFVRKGFHQTSMQDVFTESGLSAGAVYRYFKSKDELVIALASTAAGDIRAQMTAVIHSDPLPTPAQLVARMTDWIDTQSGPEGRIRLAPQAWSLALVDEQAAAPVRRTLTGIREMWREYAERMRTAGWLPPDADVNAVAAALFGLLPGFVLQHLLLGDLVRDQYLRGVDTLFPYGDPENRGTWPAAGSTTVAGPP</sequence>
<evidence type="ECO:0000256" key="5">
    <source>
        <dbReference type="PROSITE-ProRule" id="PRU00335"/>
    </source>
</evidence>
<keyword evidence="3 5" id="KW-0238">DNA-binding</keyword>
<proteinExistence type="predicted"/>
<reference evidence="7 8" key="1">
    <citation type="submission" date="2024-06" db="EMBL/GenBank/DDBJ databases">
        <title>The Natural Products Discovery Center: Release of the First 8490 Sequenced Strains for Exploring Actinobacteria Biosynthetic Diversity.</title>
        <authorList>
            <person name="Kalkreuter E."/>
            <person name="Kautsar S.A."/>
            <person name="Yang D."/>
            <person name="Bader C.D."/>
            <person name="Teijaro C.N."/>
            <person name="Fluegel L."/>
            <person name="Davis C.M."/>
            <person name="Simpson J.R."/>
            <person name="Lauterbach L."/>
            <person name="Steele A.D."/>
            <person name="Gui C."/>
            <person name="Meng S."/>
            <person name="Li G."/>
            <person name="Viehrig K."/>
            <person name="Ye F."/>
            <person name="Su P."/>
            <person name="Kiefer A.F."/>
            <person name="Nichols A."/>
            <person name="Cepeda A.J."/>
            <person name="Yan W."/>
            <person name="Fan B."/>
            <person name="Jiang Y."/>
            <person name="Adhikari A."/>
            <person name="Zheng C.-J."/>
            <person name="Schuster L."/>
            <person name="Cowan T.M."/>
            <person name="Smanski M.J."/>
            <person name="Chevrette M.G."/>
            <person name="De Carvalho L.P.S."/>
            <person name="Shen B."/>
        </authorList>
    </citation>
    <scope>NUCLEOTIDE SEQUENCE [LARGE SCALE GENOMIC DNA]</scope>
    <source>
        <strain evidence="7 8">NPDC019708</strain>
    </source>
</reference>
<dbReference type="RefSeq" id="WP_356956466.1">
    <property type="nucleotide sequence ID" value="NZ_JBEYBD010000006.1"/>
</dbReference>
<dbReference type="SUPFAM" id="SSF46689">
    <property type="entry name" value="Homeodomain-like"/>
    <property type="match status" value="1"/>
</dbReference>
<organism evidence="7 8">
    <name type="scientific">Nocardia rhamnosiphila</name>
    <dbReference type="NCBI Taxonomy" id="426716"/>
    <lineage>
        <taxon>Bacteria</taxon>
        <taxon>Bacillati</taxon>
        <taxon>Actinomycetota</taxon>
        <taxon>Actinomycetes</taxon>
        <taxon>Mycobacteriales</taxon>
        <taxon>Nocardiaceae</taxon>
        <taxon>Nocardia</taxon>
    </lineage>
</organism>
<evidence type="ECO:0000313" key="8">
    <source>
        <dbReference type="Proteomes" id="UP001550628"/>
    </source>
</evidence>
<dbReference type="InterPro" id="IPR050109">
    <property type="entry name" value="HTH-type_TetR-like_transc_reg"/>
</dbReference>
<dbReference type="InterPro" id="IPR009057">
    <property type="entry name" value="Homeodomain-like_sf"/>
</dbReference>
<dbReference type="PANTHER" id="PTHR30055">
    <property type="entry name" value="HTH-TYPE TRANSCRIPTIONAL REGULATOR RUTR"/>
    <property type="match status" value="1"/>
</dbReference>
<dbReference type="Gene3D" id="1.10.357.10">
    <property type="entry name" value="Tetracycline Repressor, domain 2"/>
    <property type="match status" value="1"/>
</dbReference>
<accession>A0ABV2WR52</accession>
<dbReference type="SUPFAM" id="SSF48498">
    <property type="entry name" value="Tetracyclin repressor-like, C-terminal domain"/>
    <property type="match status" value="1"/>
</dbReference>
<evidence type="ECO:0000313" key="7">
    <source>
        <dbReference type="EMBL" id="MEU1953337.1"/>
    </source>
</evidence>
<evidence type="ECO:0000256" key="1">
    <source>
        <dbReference type="ARBA" id="ARBA00022491"/>
    </source>
</evidence>
<dbReference type="InterPro" id="IPR036271">
    <property type="entry name" value="Tet_transcr_reg_TetR-rel_C_sf"/>
</dbReference>
<evidence type="ECO:0000259" key="6">
    <source>
        <dbReference type="PROSITE" id="PS50977"/>
    </source>
</evidence>
<evidence type="ECO:0000256" key="4">
    <source>
        <dbReference type="ARBA" id="ARBA00023163"/>
    </source>
</evidence>
<evidence type="ECO:0000256" key="2">
    <source>
        <dbReference type="ARBA" id="ARBA00023015"/>
    </source>
</evidence>
<dbReference type="PRINTS" id="PR00455">
    <property type="entry name" value="HTHTETR"/>
</dbReference>
<dbReference type="Pfam" id="PF00440">
    <property type="entry name" value="TetR_N"/>
    <property type="match status" value="1"/>
</dbReference>
<feature type="domain" description="HTH tetR-type" evidence="6">
    <location>
        <begin position="10"/>
        <end position="70"/>
    </location>
</feature>
<protein>
    <submittedName>
        <fullName evidence="7">TetR/AcrR family transcriptional regulator</fullName>
    </submittedName>
</protein>
<dbReference type="InterPro" id="IPR001647">
    <property type="entry name" value="HTH_TetR"/>
</dbReference>